<evidence type="ECO:0000256" key="2">
    <source>
        <dbReference type="SAM" id="Phobius"/>
    </source>
</evidence>
<keyword evidence="2" id="KW-1133">Transmembrane helix</keyword>
<feature type="domain" description="Tox-REase-9" evidence="3">
    <location>
        <begin position="520"/>
        <end position="610"/>
    </location>
</feature>
<comment type="caution">
    <text evidence="4">The sequence shown here is derived from an EMBL/GenBank/DDBJ whole genome shotgun (WGS) entry which is preliminary data.</text>
</comment>
<gene>
    <name evidence="4" type="ORF">VRU48_01115</name>
</gene>
<feature type="transmembrane region" description="Helical" evidence="2">
    <location>
        <begin position="20"/>
        <end position="37"/>
    </location>
</feature>
<feature type="region of interest" description="Disordered" evidence="1">
    <location>
        <begin position="274"/>
        <end position="308"/>
    </location>
</feature>
<dbReference type="RefSeq" id="WP_330106090.1">
    <property type="nucleotide sequence ID" value="NZ_JAZDQT010000001.1"/>
</dbReference>
<organism evidence="4 5">
    <name type="scientific">Pedobacter albus</name>
    <dbReference type="NCBI Taxonomy" id="3113905"/>
    <lineage>
        <taxon>Bacteria</taxon>
        <taxon>Pseudomonadati</taxon>
        <taxon>Bacteroidota</taxon>
        <taxon>Sphingobacteriia</taxon>
        <taxon>Sphingobacteriales</taxon>
        <taxon>Sphingobacteriaceae</taxon>
        <taxon>Pedobacter</taxon>
    </lineage>
</organism>
<evidence type="ECO:0000313" key="4">
    <source>
        <dbReference type="EMBL" id="MEE1943686.1"/>
    </source>
</evidence>
<protein>
    <recommendedName>
        <fullName evidence="3">Tox-REase-9 domain-containing protein</fullName>
    </recommendedName>
</protein>
<name>A0ABU7I2T5_9SPHI</name>
<dbReference type="InterPro" id="IPR028902">
    <property type="entry name" value="Tox-REase-9_dom"/>
</dbReference>
<sequence length="610" mass="67428">MKNNALMAKLWPVGLFKPLNYLGFILLLFVSICIGSCKKDLLVPSKKIVETKEKIQNISYNEFLSSINLDKMGSLKPVIANAGNAKNTTMSVGETGLSFVLDMGNVKKLVLGDTVSYVLALKPKTPRAIHFENITIQTVGGNTTAFLTTYIPTKEWIADWHGQKHLPFKGEIYASRINLADFPQLREQTNTQGSQGKVMSAGTSQVLINNNKISLLPGECEIYDVYVVTAYPCKYGHWTRAECNYYDTYGNWEVRSDDYPPGYNISVTTVVNCAPPNSPPTGDGGGGGGGGTTPNPPGGYDPCGSGTPMPVVSKANGNGLLKLAGVPPTDCDGGTLPPVLEPEQSFFYSDEEVEEIVNTMADPITGNGIELYLILKYRNSKTINMSRYSVASSSIEIGDYTLTPHYDQNNKLVFYAGSRLASTVRNGIEYIIRPDQVNNFRNNVKYYTSAADLVYMNGIPDRGMIQMMSGDRISGLLNLWGEALKSPFYWSYLIDCFLISPSHPNVRSAVEESIPAGASYTKSTLEIGQQMHRNYKLADVKPGLAIKEYRLPSGKRIDFLDIENATIYELKPNNPRQITAGNKQLQEYLEELQRMPQFSGINWKKVLDLY</sequence>
<evidence type="ECO:0000259" key="3">
    <source>
        <dbReference type="Pfam" id="PF15650"/>
    </source>
</evidence>
<evidence type="ECO:0000313" key="5">
    <source>
        <dbReference type="Proteomes" id="UP001336835"/>
    </source>
</evidence>
<dbReference type="EMBL" id="JAZDQT010000001">
    <property type="protein sequence ID" value="MEE1943686.1"/>
    <property type="molecule type" value="Genomic_DNA"/>
</dbReference>
<reference evidence="4 5" key="1">
    <citation type="submission" date="2024-01" db="EMBL/GenBank/DDBJ databases">
        <title>Pedobacter sp. nov., isolated from fresh soil.</title>
        <authorList>
            <person name="Le N.T.T."/>
        </authorList>
    </citation>
    <scope>NUCLEOTIDE SEQUENCE [LARGE SCALE GENOMIC DNA]</scope>
    <source>
        <strain evidence="4 5">KR3-3</strain>
    </source>
</reference>
<dbReference type="Proteomes" id="UP001336835">
    <property type="component" value="Unassembled WGS sequence"/>
</dbReference>
<dbReference type="Pfam" id="PF15650">
    <property type="entry name" value="Tox-REase-9"/>
    <property type="match status" value="1"/>
</dbReference>
<feature type="compositionally biased region" description="Gly residues" evidence="1">
    <location>
        <begin position="282"/>
        <end position="292"/>
    </location>
</feature>
<keyword evidence="5" id="KW-1185">Reference proteome</keyword>
<proteinExistence type="predicted"/>
<keyword evidence="2" id="KW-0812">Transmembrane</keyword>
<keyword evidence="2" id="KW-0472">Membrane</keyword>
<accession>A0ABU7I2T5</accession>
<evidence type="ECO:0000256" key="1">
    <source>
        <dbReference type="SAM" id="MobiDB-lite"/>
    </source>
</evidence>